<name>A0A1G4AVS6_9PEZI</name>
<proteinExistence type="predicted"/>
<evidence type="ECO:0000313" key="2">
    <source>
        <dbReference type="Proteomes" id="UP000176998"/>
    </source>
</evidence>
<gene>
    <name evidence="1" type="ORF">CORC01_11522</name>
</gene>
<organism evidence="1 2">
    <name type="scientific">Colletotrichum orchidophilum</name>
    <dbReference type="NCBI Taxonomy" id="1209926"/>
    <lineage>
        <taxon>Eukaryota</taxon>
        <taxon>Fungi</taxon>
        <taxon>Dikarya</taxon>
        <taxon>Ascomycota</taxon>
        <taxon>Pezizomycotina</taxon>
        <taxon>Sordariomycetes</taxon>
        <taxon>Hypocreomycetidae</taxon>
        <taxon>Glomerellales</taxon>
        <taxon>Glomerellaceae</taxon>
        <taxon>Colletotrichum</taxon>
    </lineage>
</organism>
<dbReference type="GeneID" id="34564656"/>
<keyword evidence="2" id="KW-1185">Reference proteome</keyword>
<sequence length="117" mass="12729">MTDPALFLADLTSSFVRSAAHPMHLVSPCACRQGCSQYPGHPKVVLPPGLTGVGSLFRYLHMLVWDFLLGIVRSGASPSAWSAMDPPAKHSHIFSVKPISLFRLPFCTHHPHSSSQP</sequence>
<reference evidence="1 2" key="1">
    <citation type="submission" date="2016-09" db="EMBL/GenBank/DDBJ databases">
        <authorList>
            <person name="Capua I."/>
            <person name="De Benedictis P."/>
            <person name="Joannis T."/>
            <person name="Lombin L.H."/>
            <person name="Cattoli G."/>
        </authorList>
    </citation>
    <scope>NUCLEOTIDE SEQUENCE [LARGE SCALE GENOMIC DNA]</scope>
    <source>
        <strain evidence="1 2">IMI 309357</strain>
    </source>
</reference>
<protein>
    <submittedName>
        <fullName evidence="1">Uncharacterized protein</fullName>
    </submittedName>
</protein>
<dbReference type="Proteomes" id="UP000176998">
    <property type="component" value="Unassembled WGS sequence"/>
</dbReference>
<comment type="caution">
    <text evidence="1">The sequence shown here is derived from an EMBL/GenBank/DDBJ whole genome shotgun (WGS) entry which is preliminary data.</text>
</comment>
<accession>A0A1G4AVS6</accession>
<dbReference type="AlphaFoldDB" id="A0A1G4AVS6"/>
<dbReference type="RefSeq" id="XP_022470371.1">
    <property type="nucleotide sequence ID" value="XM_022623146.1"/>
</dbReference>
<evidence type="ECO:0000313" key="1">
    <source>
        <dbReference type="EMBL" id="OHE93205.1"/>
    </source>
</evidence>
<dbReference type="EMBL" id="MJBS01000126">
    <property type="protein sequence ID" value="OHE93205.1"/>
    <property type="molecule type" value="Genomic_DNA"/>
</dbReference>